<dbReference type="InterPro" id="IPR002168">
    <property type="entry name" value="Lipase_GDXG_HIS_AS"/>
</dbReference>
<proteinExistence type="inferred from homology"/>
<dbReference type="SUPFAM" id="SSF53474">
    <property type="entry name" value="alpha/beta-Hydrolases"/>
    <property type="match status" value="1"/>
</dbReference>
<keyword evidence="4" id="KW-1185">Reference proteome</keyword>
<evidence type="ECO:0000259" key="3">
    <source>
        <dbReference type="Pfam" id="PF07859"/>
    </source>
</evidence>
<dbReference type="GeneID" id="101862777"/>
<dbReference type="InterPro" id="IPR013094">
    <property type="entry name" value="AB_hydrolase_3"/>
</dbReference>
<dbReference type="InterPro" id="IPR029058">
    <property type="entry name" value="AB_hydrolase_fold"/>
</dbReference>
<evidence type="ECO:0000256" key="2">
    <source>
        <dbReference type="ARBA" id="ARBA00022801"/>
    </source>
</evidence>
<evidence type="ECO:0000313" key="5">
    <source>
        <dbReference type="RefSeq" id="XP_005113513.1"/>
    </source>
</evidence>
<evidence type="ECO:0000256" key="1">
    <source>
        <dbReference type="ARBA" id="ARBA00010515"/>
    </source>
</evidence>
<organism evidence="4 5">
    <name type="scientific">Aplysia californica</name>
    <name type="common">California sea hare</name>
    <dbReference type="NCBI Taxonomy" id="6500"/>
    <lineage>
        <taxon>Eukaryota</taxon>
        <taxon>Metazoa</taxon>
        <taxon>Spiralia</taxon>
        <taxon>Lophotrochozoa</taxon>
        <taxon>Mollusca</taxon>
        <taxon>Gastropoda</taxon>
        <taxon>Heterobranchia</taxon>
        <taxon>Euthyneura</taxon>
        <taxon>Tectipleura</taxon>
        <taxon>Aplysiida</taxon>
        <taxon>Aplysioidea</taxon>
        <taxon>Aplysiidae</taxon>
        <taxon>Aplysia</taxon>
    </lineage>
</organism>
<keyword evidence="2" id="KW-0378">Hydrolase</keyword>
<dbReference type="InterPro" id="IPR050300">
    <property type="entry name" value="GDXG_lipolytic_enzyme"/>
</dbReference>
<dbReference type="Gene3D" id="3.40.50.1820">
    <property type="entry name" value="alpha/beta hydrolase"/>
    <property type="match status" value="1"/>
</dbReference>
<protein>
    <submittedName>
        <fullName evidence="5">Hormone-sensitive lipase-like</fullName>
    </submittedName>
</protein>
<dbReference type="RefSeq" id="XP_005113513.1">
    <property type="nucleotide sequence ID" value="XM_005113456.2"/>
</dbReference>
<dbReference type="PROSITE" id="PS01173">
    <property type="entry name" value="LIPASE_GDXG_HIS"/>
    <property type="match status" value="1"/>
</dbReference>
<dbReference type="Proteomes" id="UP000694888">
    <property type="component" value="Unplaced"/>
</dbReference>
<comment type="similarity">
    <text evidence="1">Belongs to the 'GDXG' lipolytic enzyme family.</text>
</comment>
<dbReference type="PANTHER" id="PTHR48081">
    <property type="entry name" value="AB HYDROLASE SUPERFAMILY PROTEIN C4A8.06C"/>
    <property type="match status" value="1"/>
</dbReference>
<dbReference type="PANTHER" id="PTHR48081:SF8">
    <property type="entry name" value="ALPHA_BETA HYDROLASE FOLD-3 DOMAIN-CONTAINING PROTEIN-RELATED"/>
    <property type="match status" value="1"/>
</dbReference>
<accession>A0ABM0KBD5</accession>
<sequence>MASVKEQWAPFAEKYKIHPDTYNHFRRVQELGFKPFHEISLEEARKQTEIAGIAFGGKIDFSGTDREIIVPSPHSENGIPVSVYKPASCPERPAILVYFHGGGFIASSRRTHEAVLKIIARESRAIIVNVEYRLLPRPEAVYAPFDDGLVVTQWVLSNRAVVGGHAKSKVGVGGDSAGGHIAGGVSNVLPEPLDFQVLIYPGLKVPEEPPSVREFADVPGLSKEALAYILANSVSNIPDQASNPRINPYAGQFSASHPETFVLLCQLDPLRDSGLMYAHRLREAGVKVTCEMLEGIPHGFFPQCDTYRQKGPEAYALVARFLNQFHT</sequence>
<name>A0ABM0KBD5_APLCA</name>
<gene>
    <name evidence="5" type="primary">LOC101862777</name>
</gene>
<feature type="domain" description="Alpha/beta hydrolase fold-3" evidence="3">
    <location>
        <begin position="96"/>
        <end position="301"/>
    </location>
</feature>
<evidence type="ECO:0000313" key="4">
    <source>
        <dbReference type="Proteomes" id="UP000694888"/>
    </source>
</evidence>
<reference evidence="5" key="1">
    <citation type="submission" date="2025-08" db="UniProtKB">
        <authorList>
            <consortium name="RefSeq"/>
        </authorList>
    </citation>
    <scope>IDENTIFICATION</scope>
</reference>
<dbReference type="Pfam" id="PF07859">
    <property type="entry name" value="Abhydrolase_3"/>
    <property type="match status" value="1"/>
</dbReference>